<evidence type="ECO:0000313" key="2">
    <source>
        <dbReference type="Proteomes" id="UP000031532"/>
    </source>
</evidence>
<dbReference type="OrthoDB" id="7067390at2"/>
<dbReference type="AlphaFoldDB" id="A0A9X5E6W6"/>
<proteinExistence type="predicted"/>
<evidence type="ECO:0000313" key="1">
    <source>
        <dbReference type="EMBL" id="NHC36415.1"/>
    </source>
</evidence>
<keyword evidence="2" id="KW-1185">Reference proteome</keyword>
<evidence type="ECO:0008006" key="3">
    <source>
        <dbReference type="Google" id="ProtNLM"/>
    </source>
</evidence>
<accession>A0A9X5E6W6</accession>
<dbReference type="EMBL" id="JTJC03000004">
    <property type="protein sequence ID" value="NHC36415.1"/>
    <property type="molecule type" value="Genomic_DNA"/>
</dbReference>
<dbReference type="Proteomes" id="UP000031532">
    <property type="component" value="Unassembled WGS sequence"/>
</dbReference>
<organism evidence="1 2">
    <name type="scientific">Scytonema millei VB511283</name>
    <dbReference type="NCBI Taxonomy" id="1245923"/>
    <lineage>
        <taxon>Bacteria</taxon>
        <taxon>Bacillati</taxon>
        <taxon>Cyanobacteriota</taxon>
        <taxon>Cyanophyceae</taxon>
        <taxon>Nostocales</taxon>
        <taxon>Scytonemataceae</taxon>
        <taxon>Scytonema</taxon>
    </lineage>
</organism>
<gene>
    <name evidence="1" type="ORF">QH73_0017490</name>
</gene>
<dbReference type="RefSeq" id="WP_039717740.1">
    <property type="nucleotide sequence ID" value="NZ_JTJC03000004.1"/>
</dbReference>
<comment type="caution">
    <text evidence="1">The sequence shown here is derived from an EMBL/GenBank/DDBJ whole genome shotgun (WGS) entry which is preliminary data.</text>
</comment>
<name>A0A9X5E6W6_9CYAN</name>
<reference evidence="1 2" key="1">
    <citation type="journal article" date="2015" name="Genome Announc.">
        <title>Draft Genome Sequence of the Terrestrial Cyanobacterium Scytonema millei VB511283, Isolated from Eastern India.</title>
        <authorList>
            <person name="Sen D."/>
            <person name="Chandrababunaidu M.M."/>
            <person name="Singh D."/>
            <person name="Sanghi N."/>
            <person name="Ghorai A."/>
            <person name="Mishra G.P."/>
            <person name="Madduluri M."/>
            <person name="Adhikary S.P."/>
            <person name="Tripathy S."/>
        </authorList>
    </citation>
    <scope>NUCLEOTIDE SEQUENCE [LARGE SCALE GENOMIC DNA]</scope>
    <source>
        <strain evidence="1 2">VB511283</strain>
    </source>
</reference>
<protein>
    <recommendedName>
        <fullName evidence="3">Nitrate reductase</fullName>
    </recommendedName>
</protein>
<sequence length="85" mass="9459">MNLFSKSNAKAEPEKVQQIKTWIYELLQLDPDTPISIIQLRCTEPGCPPLETAIAVMTAPTKTYKIHKSIAEIGFTDIASAIEQK</sequence>